<reference evidence="4 5" key="1">
    <citation type="journal article" date="2023" name="Mol. Ecol. Resour.">
        <title>Chromosome-level genome assembly of a triploid poplar Populus alba 'Berolinensis'.</title>
        <authorList>
            <person name="Chen S."/>
            <person name="Yu Y."/>
            <person name="Wang X."/>
            <person name="Wang S."/>
            <person name="Zhang T."/>
            <person name="Zhou Y."/>
            <person name="He R."/>
            <person name="Meng N."/>
            <person name="Wang Y."/>
            <person name="Liu W."/>
            <person name="Liu Z."/>
            <person name="Liu J."/>
            <person name="Guo Q."/>
            <person name="Huang H."/>
            <person name="Sederoff R.R."/>
            <person name="Wang G."/>
            <person name="Qu G."/>
            <person name="Chen S."/>
        </authorList>
    </citation>
    <scope>NUCLEOTIDE SEQUENCE [LARGE SCALE GENOMIC DNA]</scope>
    <source>
        <strain evidence="4">SC-2020</strain>
    </source>
</reference>
<organism evidence="4 5">
    <name type="scientific">Populus alba x Populus x berolinensis</name>
    <dbReference type="NCBI Taxonomy" id="444605"/>
    <lineage>
        <taxon>Eukaryota</taxon>
        <taxon>Viridiplantae</taxon>
        <taxon>Streptophyta</taxon>
        <taxon>Embryophyta</taxon>
        <taxon>Tracheophyta</taxon>
        <taxon>Spermatophyta</taxon>
        <taxon>Magnoliopsida</taxon>
        <taxon>eudicotyledons</taxon>
        <taxon>Gunneridae</taxon>
        <taxon>Pentapetalae</taxon>
        <taxon>rosids</taxon>
        <taxon>fabids</taxon>
        <taxon>Malpighiales</taxon>
        <taxon>Salicaceae</taxon>
        <taxon>Saliceae</taxon>
        <taxon>Populus</taxon>
    </lineage>
</organism>
<dbReference type="Gene3D" id="1.10.60.20">
    <property type="entry name" value="Ribosomal protein S17e-like"/>
    <property type="match status" value="1"/>
</dbReference>
<dbReference type="Pfam" id="PF00833">
    <property type="entry name" value="Ribosomal_S17e"/>
    <property type="match status" value="1"/>
</dbReference>
<comment type="similarity">
    <text evidence="1">Belongs to the eukaryotic ribosomal protein eS17 family.</text>
</comment>
<keyword evidence="5" id="KW-1185">Reference proteome</keyword>
<keyword evidence="3" id="KW-0687">Ribonucleoprotein</keyword>
<dbReference type="SUPFAM" id="SSF116820">
    <property type="entry name" value="Rps17e-like"/>
    <property type="match status" value="1"/>
</dbReference>
<dbReference type="Proteomes" id="UP001164929">
    <property type="component" value="Chromosome 16"/>
</dbReference>
<evidence type="ECO:0000313" key="5">
    <source>
        <dbReference type="Proteomes" id="UP001164929"/>
    </source>
</evidence>
<evidence type="ECO:0000256" key="3">
    <source>
        <dbReference type="ARBA" id="ARBA00023274"/>
    </source>
</evidence>
<dbReference type="PANTHER" id="PTHR10732">
    <property type="entry name" value="40S RIBOSOMAL PROTEIN S17"/>
    <property type="match status" value="1"/>
</dbReference>
<evidence type="ECO:0000256" key="1">
    <source>
        <dbReference type="ARBA" id="ARBA00010444"/>
    </source>
</evidence>
<dbReference type="InterPro" id="IPR001210">
    <property type="entry name" value="Ribosomal_eS17"/>
</dbReference>
<dbReference type="PANTHER" id="PTHR10732:SF0">
    <property type="entry name" value="40S RIBOSOMAL PROTEIN S17"/>
    <property type="match status" value="1"/>
</dbReference>
<comment type="caution">
    <text evidence="4">The sequence shown here is derived from an EMBL/GenBank/DDBJ whole genome shotgun (WGS) entry which is preliminary data.</text>
</comment>
<evidence type="ECO:0000313" key="4">
    <source>
        <dbReference type="EMBL" id="KAJ6968388.1"/>
    </source>
</evidence>
<protein>
    <submittedName>
        <fullName evidence="4">Uncharacterized protein</fullName>
    </submittedName>
</protein>
<keyword evidence="2" id="KW-0689">Ribosomal protein</keyword>
<dbReference type="GO" id="GO:1990904">
    <property type="term" value="C:ribonucleoprotein complex"/>
    <property type="evidence" value="ECO:0007669"/>
    <property type="project" value="UniProtKB-KW"/>
</dbReference>
<gene>
    <name evidence="4" type="ORF">NC653_036374</name>
</gene>
<dbReference type="GO" id="GO:0005840">
    <property type="term" value="C:ribosome"/>
    <property type="evidence" value="ECO:0007669"/>
    <property type="project" value="UniProtKB-KW"/>
</dbReference>
<dbReference type="AlphaFoldDB" id="A0AAD6LJP5"/>
<evidence type="ECO:0000256" key="2">
    <source>
        <dbReference type="ARBA" id="ARBA00022980"/>
    </source>
</evidence>
<dbReference type="GO" id="GO:0003735">
    <property type="term" value="F:structural constituent of ribosome"/>
    <property type="evidence" value="ECO:0007669"/>
    <property type="project" value="InterPro"/>
</dbReference>
<dbReference type="InterPro" id="IPR036401">
    <property type="entry name" value="Ribosomal_eS17_sf"/>
</dbReference>
<name>A0AAD6LJP5_9ROSI</name>
<proteinExistence type="inferred from homology"/>
<accession>A0AAD6LJP5</accession>
<sequence length="152" mass="17455">MWWRRLPGFIPINYMASNLINNNNTGSIEVVKKSSRQLIERYYSRMTLDFHTSKKALEEKGPVRGISLKLQAEEREGRMDFVPEVSAIKSDQIEVDKETMDMLASLGMSCFPGLVQVDPVTRYTVRVWKRWSWWRVGGAQAIKEASTTLPDG</sequence>
<dbReference type="GO" id="GO:0006412">
    <property type="term" value="P:translation"/>
    <property type="evidence" value="ECO:0007669"/>
    <property type="project" value="InterPro"/>
</dbReference>
<dbReference type="EMBL" id="JAQIZT010000016">
    <property type="protein sequence ID" value="KAJ6968388.1"/>
    <property type="molecule type" value="Genomic_DNA"/>
</dbReference>